<dbReference type="Proteomes" id="UP000501452">
    <property type="component" value="Chromosome"/>
</dbReference>
<keyword evidence="1" id="KW-0472">Membrane</keyword>
<dbReference type="AlphaFoldDB" id="A0A6G8QCH8"/>
<proteinExistence type="predicted"/>
<evidence type="ECO:0008006" key="4">
    <source>
        <dbReference type="Google" id="ProtNLM"/>
    </source>
</evidence>
<gene>
    <name evidence="2" type="ORF">GBA63_16760</name>
</gene>
<keyword evidence="1" id="KW-1133">Transmembrane helix</keyword>
<dbReference type="KEGG" id="rub:GBA63_16760"/>
<evidence type="ECO:0000256" key="1">
    <source>
        <dbReference type="SAM" id="Phobius"/>
    </source>
</evidence>
<accession>A0A6G8QCH8</accession>
<dbReference type="EMBL" id="CP045119">
    <property type="protein sequence ID" value="QIN84111.1"/>
    <property type="molecule type" value="Genomic_DNA"/>
</dbReference>
<keyword evidence="3" id="KW-1185">Reference proteome</keyword>
<evidence type="ECO:0000313" key="2">
    <source>
        <dbReference type="EMBL" id="QIN84111.1"/>
    </source>
</evidence>
<name>A0A6G8QCH8_9ACTN</name>
<dbReference type="RefSeq" id="WP_166177980.1">
    <property type="nucleotide sequence ID" value="NZ_CP045119.1"/>
</dbReference>
<keyword evidence="1" id="KW-0812">Transmembrane</keyword>
<protein>
    <recommendedName>
        <fullName evidence="4">Alkaline shock response membrane anchor protein AmaP</fullName>
    </recommendedName>
</protein>
<sequence length="186" mass="19276">MNAFNRFILLIVALLLIAVPVVLLLAAFGVIPADVLARYTGYDAALQALSGLSASVFTAAVRAIVAIAGALLALVALLLLLRELTFGARVARSSVMDDTPGKETVITAGAVKTLADGAAREAGARDPSTSLSSDDGAYNVHSKIKVPESGNFTEVATRTRENVRRVLDGQGVNVKDVEVTVQGTAS</sequence>
<evidence type="ECO:0000313" key="3">
    <source>
        <dbReference type="Proteomes" id="UP000501452"/>
    </source>
</evidence>
<reference evidence="2 3" key="1">
    <citation type="submission" date="2019-10" db="EMBL/GenBank/DDBJ databases">
        <title>Rubrobacter sp nov SCSIO 52090 isolated from a deep-sea sediment in the South China Sea.</title>
        <authorList>
            <person name="Chen R.W."/>
        </authorList>
    </citation>
    <scope>NUCLEOTIDE SEQUENCE [LARGE SCALE GENOMIC DNA]</scope>
    <source>
        <strain evidence="2 3">SCSIO 52909</strain>
    </source>
</reference>
<organism evidence="2 3">
    <name type="scientific">Rubrobacter tropicus</name>
    <dbReference type="NCBI Taxonomy" id="2653851"/>
    <lineage>
        <taxon>Bacteria</taxon>
        <taxon>Bacillati</taxon>
        <taxon>Actinomycetota</taxon>
        <taxon>Rubrobacteria</taxon>
        <taxon>Rubrobacterales</taxon>
        <taxon>Rubrobacteraceae</taxon>
        <taxon>Rubrobacter</taxon>
    </lineage>
</organism>
<feature type="transmembrane region" description="Helical" evidence="1">
    <location>
        <begin position="61"/>
        <end position="81"/>
    </location>
</feature>